<reference evidence="3" key="1">
    <citation type="submission" date="2011-04" db="EMBL/GenBank/DDBJ databases">
        <title>The complete genome of Spirochaeta coccoides DSM 17374.</title>
        <authorList>
            <person name="Lucas S."/>
            <person name="Copeland A."/>
            <person name="Lapidus A."/>
            <person name="Bruce D."/>
            <person name="Goodwin L."/>
            <person name="Pitluck S."/>
            <person name="Peters L."/>
            <person name="Kyrpides N."/>
            <person name="Mavromatis K."/>
            <person name="Pagani I."/>
            <person name="Ivanova N."/>
            <person name="Ovchinnikova G."/>
            <person name="Lu M."/>
            <person name="Detter J.C."/>
            <person name="Tapia R."/>
            <person name="Han C."/>
            <person name="Land M."/>
            <person name="Hauser L."/>
            <person name="Markowitz V."/>
            <person name="Cheng J.-F."/>
            <person name="Hugenholtz P."/>
            <person name="Woyke T."/>
            <person name="Wu D."/>
            <person name="Spring S."/>
            <person name="Schroeder M."/>
            <person name="Brambilla E."/>
            <person name="Klenk H.-P."/>
            <person name="Eisen J.A."/>
        </authorList>
    </citation>
    <scope>NUCLEOTIDE SEQUENCE [LARGE SCALE GENOMIC DNA]</scope>
    <source>
        <strain evidence="3">ATCC BAA-1237 / DSM 17374 / SPN1</strain>
    </source>
</reference>
<proteinExistence type="predicted"/>
<feature type="domain" description="DUF4180" evidence="1">
    <location>
        <begin position="10"/>
        <end position="116"/>
    </location>
</feature>
<evidence type="ECO:0000259" key="1">
    <source>
        <dbReference type="Pfam" id="PF13788"/>
    </source>
</evidence>
<dbReference type="InterPro" id="IPR025438">
    <property type="entry name" value="DUF4180"/>
</dbReference>
<gene>
    <name evidence="2" type="ordered locus">Spico_1374</name>
</gene>
<name>F4GHJ0_PARC1</name>
<dbReference type="eggNOG" id="ENOG5032Z57">
    <property type="taxonomic scope" value="Bacteria"/>
</dbReference>
<evidence type="ECO:0000313" key="2">
    <source>
        <dbReference type="EMBL" id="AEC02579.1"/>
    </source>
</evidence>
<accession>F4GHJ0</accession>
<organism evidence="2 3">
    <name type="scientific">Parasphaerochaeta coccoides (strain ATCC BAA-1237 / DSM 17374 / SPN1)</name>
    <name type="common">Sphaerochaeta coccoides</name>
    <dbReference type="NCBI Taxonomy" id="760011"/>
    <lineage>
        <taxon>Bacteria</taxon>
        <taxon>Pseudomonadati</taxon>
        <taxon>Spirochaetota</taxon>
        <taxon>Spirochaetia</taxon>
        <taxon>Spirochaetales</taxon>
        <taxon>Sphaerochaetaceae</taxon>
        <taxon>Parasphaerochaeta</taxon>
    </lineage>
</organism>
<protein>
    <recommendedName>
        <fullName evidence="1">DUF4180 domain-containing protein</fullName>
    </recommendedName>
</protein>
<dbReference type="HOGENOM" id="CLU_151995_1_0_12"/>
<dbReference type="RefSeq" id="WP_013739974.1">
    <property type="nucleotide sequence ID" value="NC_015436.1"/>
</dbReference>
<evidence type="ECO:0000313" key="3">
    <source>
        <dbReference type="Proteomes" id="UP000007939"/>
    </source>
</evidence>
<dbReference type="Proteomes" id="UP000007939">
    <property type="component" value="Chromosome"/>
</dbReference>
<dbReference type="AlphaFoldDB" id="F4GHJ0"/>
<dbReference type="Pfam" id="PF13788">
    <property type="entry name" value="DUF4180"/>
    <property type="match status" value="1"/>
</dbReference>
<keyword evidence="3" id="KW-1185">Reference proteome</keyword>
<dbReference type="OrthoDB" id="8595425at2"/>
<sequence length="120" mass="13368">MQYEKIQEAGIDIVIGNATGIEISDAQAALDMMATVNYEMQCNRMILSKDAFSDSFFDLRTGVAGEILQKFTNYRFLIAIVGDFSVYGSASLHAFIRESNRSGSIFFARTQAEAIDFLTR</sequence>
<reference evidence="2 3" key="2">
    <citation type="journal article" date="2012" name="Stand. Genomic Sci.">
        <title>Complete genome sequence of the termite hindgut bacterium Spirochaeta coccoides type strain (SPN1(T)), reclassification in the genus Sphaerochaeta as Sphaerochaeta coccoides comb. nov. and emendations of the family Spirochaetaceae and the genus Sphaerochaeta.</title>
        <authorList>
            <person name="Abt B."/>
            <person name="Han C."/>
            <person name="Scheuner C."/>
            <person name="Lu M."/>
            <person name="Lapidus A."/>
            <person name="Nolan M."/>
            <person name="Lucas S."/>
            <person name="Hammon N."/>
            <person name="Deshpande S."/>
            <person name="Cheng J.F."/>
            <person name="Tapia R."/>
            <person name="Goodwin L.A."/>
            <person name="Pitluck S."/>
            <person name="Liolios K."/>
            <person name="Pagani I."/>
            <person name="Ivanova N."/>
            <person name="Mavromatis K."/>
            <person name="Mikhailova N."/>
            <person name="Huntemann M."/>
            <person name="Pati A."/>
            <person name="Chen A."/>
            <person name="Palaniappan K."/>
            <person name="Land M."/>
            <person name="Hauser L."/>
            <person name="Brambilla E.M."/>
            <person name="Rohde M."/>
            <person name="Spring S."/>
            <person name="Gronow S."/>
            <person name="Goker M."/>
            <person name="Woyke T."/>
            <person name="Bristow J."/>
            <person name="Eisen J.A."/>
            <person name="Markowitz V."/>
            <person name="Hugenholtz P."/>
            <person name="Kyrpides N.C."/>
            <person name="Klenk H.P."/>
            <person name="Detter J.C."/>
        </authorList>
    </citation>
    <scope>NUCLEOTIDE SEQUENCE [LARGE SCALE GENOMIC DNA]</scope>
    <source>
        <strain evidence="3">ATCC BAA-1237 / DSM 17374 / SPN1</strain>
    </source>
</reference>
<dbReference type="KEGG" id="scc:Spico_1374"/>
<dbReference type="EMBL" id="CP002659">
    <property type="protein sequence ID" value="AEC02579.1"/>
    <property type="molecule type" value="Genomic_DNA"/>
</dbReference>
<dbReference type="STRING" id="760011.Spico_1374"/>